<keyword evidence="4" id="KW-0813">Transport</keyword>
<evidence type="ECO:0000256" key="20">
    <source>
        <dbReference type="SAM" id="MobiDB-lite"/>
    </source>
</evidence>
<feature type="compositionally biased region" description="Basic and acidic residues" evidence="20">
    <location>
        <begin position="781"/>
        <end position="794"/>
    </location>
</feature>
<comment type="cofactor">
    <cofactor evidence="1">
        <name>Zn(2+)</name>
        <dbReference type="ChEBI" id="CHEBI:29105"/>
    </cofactor>
</comment>
<evidence type="ECO:0000256" key="4">
    <source>
        <dbReference type="ARBA" id="ARBA00022448"/>
    </source>
</evidence>
<evidence type="ECO:0000313" key="22">
    <source>
        <dbReference type="EMBL" id="KAL0851828.1"/>
    </source>
</evidence>
<proteinExistence type="inferred from homology"/>
<feature type="compositionally biased region" description="Basic and acidic residues" evidence="20">
    <location>
        <begin position="505"/>
        <end position="521"/>
    </location>
</feature>
<evidence type="ECO:0000256" key="9">
    <source>
        <dbReference type="ARBA" id="ARBA00022927"/>
    </source>
</evidence>
<evidence type="ECO:0000256" key="8">
    <source>
        <dbReference type="ARBA" id="ARBA00022833"/>
    </source>
</evidence>
<dbReference type="GO" id="GO:0015031">
    <property type="term" value="P:protein transport"/>
    <property type="evidence" value="ECO:0007669"/>
    <property type="project" value="UniProtKB-KW"/>
</dbReference>
<dbReference type="EMBL" id="JBEDNZ010000001">
    <property type="protein sequence ID" value="KAL0851827.1"/>
    <property type="molecule type" value="Genomic_DNA"/>
</dbReference>
<feature type="compositionally biased region" description="Low complexity" evidence="20">
    <location>
        <begin position="288"/>
        <end position="302"/>
    </location>
</feature>
<feature type="region of interest" description="Disordered" evidence="20">
    <location>
        <begin position="1192"/>
        <end position="1244"/>
    </location>
</feature>
<keyword evidence="8" id="KW-0862">Zinc</keyword>
<feature type="domain" description="RanBP2-type" evidence="21">
    <location>
        <begin position="539"/>
        <end position="568"/>
    </location>
</feature>
<comment type="subcellular location">
    <subcellularLocation>
        <location evidence="2">Nucleus membrane</location>
    </subcellularLocation>
    <subcellularLocation>
        <location evidence="3">Nucleus</location>
        <location evidence="3">Nuclear pore complex</location>
    </subcellularLocation>
</comment>
<dbReference type="InterPro" id="IPR036443">
    <property type="entry name" value="Znf_RanBP2_sf"/>
</dbReference>
<gene>
    <name evidence="22" type="ORF">ABMA28_000131</name>
</gene>
<feature type="compositionally biased region" description="Low complexity" evidence="20">
    <location>
        <begin position="1192"/>
        <end position="1210"/>
    </location>
</feature>
<dbReference type="Proteomes" id="UP001549921">
    <property type="component" value="Unassembled WGS sequence"/>
</dbReference>
<dbReference type="Pfam" id="PF00641">
    <property type="entry name" value="Zn_ribbon_RanBP"/>
    <property type="match status" value="1"/>
</dbReference>
<dbReference type="PROSITE" id="PS50199">
    <property type="entry name" value="ZF_RANBP2_2"/>
    <property type="match status" value="4"/>
</dbReference>
<dbReference type="PANTHER" id="PTHR23193:SF23">
    <property type="entry name" value="NUCLEAR PORE COMPLEX PROTEIN NUP153"/>
    <property type="match status" value="1"/>
</dbReference>
<dbReference type="InterPro" id="IPR001876">
    <property type="entry name" value="Znf_RanBP2"/>
</dbReference>
<evidence type="ECO:0000313" key="23">
    <source>
        <dbReference type="Proteomes" id="UP001549921"/>
    </source>
</evidence>
<evidence type="ECO:0000256" key="14">
    <source>
        <dbReference type="ARBA" id="ARBA00023242"/>
    </source>
</evidence>
<dbReference type="GO" id="GO:0003677">
    <property type="term" value="F:DNA binding"/>
    <property type="evidence" value="ECO:0007669"/>
    <property type="project" value="UniProtKB-KW"/>
</dbReference>
<keyword evidence="12" id="KW-0906">Nuclear pore complex</keyword>
<evidence type="ECO:0000256" key="15">
    <source>
        <dbReference type="ARBA" id="ARBA00060842"/>
    </source>
</evidence>
<feature type="compositionally biased region" description="Polar residues" evidence="20">
    <location>
        <begin position="98"/>
        <end position="124"/>
    </location>
</feature>
<dbReference type="InterPro" id="IPR026054">
    <property type="entry name" value="Nucleoporin"/>
</dbReference>
<dbReference type="GO" id="GO:0008270">
    <property type="term" value="F:zinc ion binding"/>
    <property type="evidence" value="ECO:0007669"/>
    <property type="project" value="UniProtKB-KW"/>
</dbReference>
<feature type="region of interest" description="Disordered" evidence="20">
    <location>
        <begin position="491"/>
        <end position="530"/>
    </location>
</feature>
<feature type="region of interest" description="Disordered" evidence="20">
    <location>
        <begin position="772"/>
        <end position="806"/>
    </location>
</feature>
<evidence type="ECO:0000256" key="6">
    <source>
        <dbReference type="ARBA" id="ARBA00022771"/>
    </source>
</evidence>
<accession>A0ABD0TRM8</accession>
<dbReference type="SMART" id="SM00547">
    <property type="entry name" value="ZnF_RBZ"/>
    <property type="match status" value="4"/>
</dbReference>
<feature type="region of interest" description="Disordered" evidence="20">
    <location>
        <begin position="1"/>
        <end position="30"/>
    </location>
</feature>
<dbReference type="SUPFAM" id="SSF90209">
    <property type="entry name" value="Ran binding protein zinc finger-like"/>
    <property type="match status" value="2"/>
</dbReference>
<evidence type="ECO:0000256" key="10">
    <source>
        <dbReference type="ARBA" id="ARBA00023010"/>
    </source>
</evidence>
<feature type="region of interest" description="Disordered" evidence="20">
    <location>
        <begin position="1117"/>
        <end position="1139"/>
    </location>
</feature>
<feature type="compositionally biased region" description="Polar residues" evidence="20">
    <location>
        <begin position="354"/>
        <end position="373"/>
    </location>
</feature>
<feature type="compositionally biased region" description="Polar residues" evidence="20">
    <location>
        <begin position="1212"/>
        <end position="1244"/>
    </location>
</feature>
<keyword evidence="14" id="KW-0539">Nucleus</keyword>
<evidence type="ECO:0000259" key="21">
    <source>
        <dbReference type="PROSITE" id="PS50199"/>
    </source>
</evidence>
<feature type="compositionally biased region" description="Polar residues" evidence="20">
    <location>
        <begin position="133"/>
        <end position="149"/>
    </location>
</feature>
<evidence type="ECO:0000256" key="3">
    <source>
        <dbReference type="ARBA" id="ARBA00004567"/>
    </source>
</evidence>
<evidence type="ECO:0000256" key="5">
    <source>
        <dbReference type="ARBA" id="ARBA00022723"/>
    </source>
</evidence>
<name>A0ABD0TRM8_LOXSC</name>
<dbReference type="Gene3D" id="4.10.1060.10">
    <property type="entry name" value="Zinc finger, RanBP2-type"/>
    <property type="match status" value="4"/>
</dbReference>
<keyword evidence="11" id="KW-0238">DNA-binding</keyword>
<keyword evidence="6 19" id="KW-0863">Zinc-finger</keyword>
<feature type="region of interest" description="Disordered" evidence="20">
    <location>
        <begin position="1043"/>
        <end position="1063"/>
    </location>
</feature>
<comment type="similarity">
    <text evidence="15">Belongs to the NUP153 family.</text>
</comment>
<dbReference type="PANTHER" id="PTHR23193">
    <property type="entry name" value="NUCLEAR PORE COMPLEX PROTEIN NUP"/>
    <property type="match status" value="1"/>
</dbReference>
<dbReference type="GO" id="GO:0005643">
    <property type="term" value="C:nuclear pore"/>
    <property type="evidence" value="ECO:0007669"/>
    <property type="project" value="UniProtKB-SubCell"/>
</dbReference>
<feature type="domain" description="RanBP2-type" evidence="21">
    <location>
        <begin position="612"/>
        <end position="641"/>
    </location>
</feature>
<evidence type="ECO:0000256" key="19">
    <source>
        <dbReference type="PROSITE-ProRule" id="PRU00322"/>
    </source>
</evidence>
<keyword evidence="13" id="KW-0472">Membrane</keyword>
<feature type="compositionally biased region" description="Polar residues" evidence="20">
    <location>
        <begin position="797"/>
        <end position="806"/>
    </location>
</feature>
<evidence type="ECO:0000256" key="1">
    <source>
        <dbReference type="ARBA" id="ARBA00001947"/>
    </source>
</evidence>
<evidence type="ECO:0000256" key="16">
    <source>
        <dbReference type="ARBA" id="ARBA00068609"/>
    </source>
</evidence>
<dbReference type="PROSITE" id="PS01358">
    <property type="entry name" value="ZF_RANBP2_1"/>
    <property type="match status" value="3"/>
</dbReference>
<evidence type="ECO:0000256" key="7">
    <source>
        <dbReference type="ARBA" id="ARBA00022816"/>
    </source>
</evidence>
<comment type="caution">
    <text evidence="22">The sequence shown here is derived from an EMBL/GenBank/DDBJ whole genome shotgun (WGS) entry which is preliminary data.</text>
</comment>
<sequence length="1394" mass="148176">MSTVFSKNKEKRSRSSSNEANNSFVKNVTSRVSGLLPATITRWFSSPSSSNANGSTQAADATDSSTEDEAPESPITTQPPSKRMRFSSPGKFNHFGPNDSNCVPTNIDTIEQSTPYSMVQSPPGRTTFRRETNYVSTPIRASNEESVNETSERDSTTFNKSQHSVSNVGQSVATKRKSLFDSPSNREASMRALKTTASNVMVDPKAPCFKPSLLGSPFYPGRTMYGGASTSTYINHPNIKQRKVAQVNESSSSDNTAMSHSARRVMDLLENYSSPLMEARRISQFMKNSSSSSQNDTLNSTTVSGSPYANKVLSYKTQELHVPNIATILRLKQRSRLMDTTNAARQIIASHSSTSDYFSQPYPTATSQNTSEQTDTERSSKLTTKMKNKLTRPKRGESIAIEEQTVTPVNLPTAVLQIDKDNLPKFTFGIPAPKPASDTTPKFTMLGSTNVADKPPASVKVGVPDLCKPTTVSNNDLYKFASPVRISSEQAKVATTPPKFTFGSPERDIDKPKSDNKKDDNPSYVIGQPKVTEKLPISKSADWKCPDCWVSNKPDANNCVCCGAKQPSKESAKQPKCTICKLADSQANSEKCINCEKVQLNNNTKTNLVTADASKWKCEDCWVSNDESADKCVCCGGKNPKKTSTATSAVVASADSEWKCEDCWIKNKSGVDKCAACGGARPGAKPKSAPTLPANDFGSSLFRTDNSLKNIAKAQSDKWECTSCLVRNENNRTKCVCCDEDKPGTIKALDNKKSFNFGSVTATSFKFGIDPKAQEASSTKPEVKFGDSSSKSEESETNNNVYKNSANRSSSTVFGAFGKKPDDQTDAATEKIVETPKMGFTFGIPKTQAPTEPAAIPVFGAPKKLAESIQEKPNEEKEKPQEVPKVDFKLPTTKESPKPLTAAFTLPVSTPVNQEKPLAPAPSLLNPLVSNVSTENKESTGNALTILPKATSSESLPQQSTFTFSGIGGLKPPQDMFAAPASTAAPTFAAPAKSLPTTSAMSLFQKPEPTATTSMFQNPNPTTSTVSMFQKTETATTAAPLFNFGSNTAPSSAPQPQPEKPKFNFSFSNSTPLFNNNTFGATPDNANTNKFGITGSGLGGAGNGLSAANPLAGSNSLGSGKLGTNELSSNPLSSGNEMPSGANLFGVPAQKENLWSNNSSTNLFVSNASSNPLQKPPAFTFGSSTPFNANNPAPAFGANTAATQNNPAPAFGSNTGAAQNNPAPAFGSNTGAAQNTAAPAFGSSATPAQNMFGMNQSANAQPSMFSSPVQNQPAPIMFGSPQPATNPAPAMNLFRTPSVGATPTFGTPNSSIPTFEAPSLTPAPAPAFNFGAPQQSTGVFGFGQQPQSQQPQQAGVYSFGAAPGGAPQVQFNMGSAPSTVVRRMRKAFRRNPQR</sequence>
<evidence type="ECO:0000256" key="13">
    <source>
        <dbReference type="ARBA" id="ARBA00023136"/>
    </source>
</evidence>
<organism evidence="22 23">
    <name type="scientific">Loxostege sticticalis</name>
    <name type="common">Beet webworm moth</name>
    <dbReference type="NCBI Taxonomy" id="481309"/>
    <lineage>
        <taxon>Eukaryota</taxon>
        <taxon>Metazoa</taxon>
        <taxon>Ecdysozoa</taxon>
        <taxon>Arthropoda</taxon>
        <taxon>Hexapoda</taxon>
        <taxon>Insecta</taxon>
        <taxon>Pterygota</taxon>
        <taxon>Neoptera</taxon>
        <taxon>Endopterygota</taxon>
        <taxon>Lepidoptera</taxon>
        <taxon>Glossata</taxon>
        <taxon>Ditrysia</taxon>
        <taxon>Pyraloidea</taxon>
        <taxon>Crambidae</taxon>
        <taxon>Pyraustinae</taxon>
        <taxon>Loxostege</taxon>
    </lineage>
</organism>
<feature type="domain" description="RanBP2-type" evidence="21">
    <location>
        <begin position="654"/>
        <end position="683"/>
    </location>
</feature>
<evidence type="ECO:0000256" key="17">
    <source>
        <dbReference type="ARBA" id="ARBA00078197"/>
    </source>
</evidence>
<feature type="compositionally biased region" description="Polar residues" evidence="20">
    <location>
        <begin position="1125"/>
        <end position="1137"/>
    </location>
</feature>
<keyword evidence="7" id="KW-0509">mRNA transport</keyword>
<feature type="region of interest" description="Disordered" evidence="20">
    <location>
        <begin position="43"/>
        <end position="171"/>
    </location>
</feature>
<keyword evidence="5" id="KW-0479">Metal-binding</keyword>
<feature type="domain" description="RanBP2-type" evidence="21">
    <location>
        <begin position="715"/>
        <end position="744"/>
    </location>
</feature>
<dbReference type="EMBL" id="JBEDNZ010000001">
    <property type="protein sequence ID" value="KAL0851828.1"/>
    <property type="molecule type" value="Genomic_DNA"/>
</dbReference>
<feature type="compositionally biased region" description="Polar residues" evidence="20">
    <location>
        <begin position="156"/>
        <end position="171"/>
    </location>
</feature>
<evidence type="ECO:0000256" key="18">
    <source>
        <dbReference type="ARBA" id="ARBA00079437"/>
    </source>
</evidence>
<evidence type="ECO:0000256" key="2">
    <source>
        <dbReference type="ARBA" id="ARBA00004126"/>
    </source>
</evidence>
<keyword evidence="9" id="KW-0653">Protein transport</keyword>
<feature type="region of interest" description="Disordered" evidence="20">
    <location>
        <begin position="354"/>
        <end position="393"/>
    </location>
</feature>
<keyword evidence="10" id="KW-0811">Translocation</keyword>
<protein>
    <recommendedName>
        <fullName evidence="16">Nuclear pore complex protein Nup153</fullName>
    </recommendedName>
    <alternativeName>
        <fullName evidence="18">153 kDa nucleoporin</fullName>
    </alternativeName>
    <alternativeName>
        <fullName evidence="17">Nucleoporin Nup153</fullName>
    </alternativeName>
</protein>
<feature type="compositionally biased region" description="Basic residues" evidence="20">
    <location>
        <begin position="384"/>
        <end position="393"/>
    </location>
</feature>
<feature type="region of interest" description="Disordered" evidence="20">
    <location>
        <begin position="285"/>
        <end position="305"/>
    </location>
</feature>
<reference evidence="22 23" key="1">
    <citation type="submission" date="2024-06" db="EMBL/GenBank/DDBJ databases">
        <title>A chromosome-level genome assembly of beet webworm, Loxostege sticticalis.</title>
        <authorList>
            <person name="Zhang Y."/>
        </authorList>
    </citation>
    <scope>NUCLEOTIDE SEQUENCE [LARGE SCALE GENOMIC DNA]</scope>
    <source>
        <strain evidence="22">AQ028</strain>
        <tissue evidence="22">Male pupae</tissue>
    </source>
</reference>
<evidence type="ECO:0000256" key="11">
    <source>
        <dbReference type="ARBA" id="ARBA00023125"/>
    </source>
</evidence>
<evidence type="ECO:0000256" key="12">
    <source>
        <dbReference type="ARBA" id="ARBA00023132"/>
    </source>
</evidence>
<feature type="compositionally biased region" description="Polar residues" evidence="20">
    <location>
        <begin position="51"/>
        <end position="64"/>
    </location>
</feature>
<dbReference type="GO" id="GO:0031965">
    <property type="term" value="C:nuclear membrane"/>
    <property type="evidence" value="ECO:0007669"/>
    <property type="project" value="UniProtKB-SubCell"/>
</dbReference>
<dbReference type="GO" id="GO:0051028">
    <property type="term" value="P:mRNA transport"/>
    <property type="evidence" value="ECO:0007669"/>
    <property type="project" value="UniProtKB-KW"/>
</dbReference>